<dbReference type="Pfam" id="PF04433">
    <property type="entry name" value="SWIRM"/>
    <property type="match status" value="1"/>
</dbReference>
<proteinExistence type="inferred from homology"/>
<dbReference type="AlphaFoldDB" id="A0A2T0FMC8"/>
<dbReference type="GO" id="GO:0048858">
    <property type="term" value="P:cell projection morphogenesis"/>
    <property type="evidence" value="ECO:0007669"/>
    <property type="project" value="TreeGrafter"/>
</dbReference>
<keyword evidence="5" id="KW-0539">Nucleus</keyword>
<feature type="region of interest" description="Disordered" evidence="7">
    <location>
        <begin position="38"/>
        <end position="126"/>
    </location>
</feature>
<dbReference type="Pfam" id="PF16495">
    <property type="entry name" value="SWIRM-assoc_1"/>
    <property type="match status" value="1"/>
</dbReference>
<reference evidence="10 11" key="1">
    <citation type="submission" date="2017-04" db="EMBL/GenBank/DDBJ databases">
        <title>Genome sequencing of [Candida] sorbophila.</title>
        <authorList>
            <person name="Ahn J.O."/>
        </authorList>
    </citation>
    <scope>NUCLEOTIDE SEQUENCE [LARGE SCALE GENOMIC DNA]</scope>
    <source>
        <strain evidence="10 11">DS02</strain>
    </source>
</reference>
<feature type="domain" description="SWIRM" evidence="8">
    <location>
        <begin position="139"/>
        <end position="236"/>
    </location>
</feature>
<keyword evidence="3" id="KW-0805">Transcription regulation</keyword>
<comment type="caution">
    <text evidence="10">The sequence shown here is derived from an EMBL/GenBank/DDBJ whole genome shotgun (WGS) entry which is preliminary data.</text>
</comment>
<dbReference type="STRING" id="45607.A0A2T0FMC8"/>
<dbReference type="PANTHER" id="PTHR15381">
    <property type="entry name" value="CHONDROITIN SULFATE PROTEOGLYCAN 5 -RELATED"/>
    <property type="match status" value="1"/>
</dbReference>
<protein>
    <submittedName>
        <fullName evidence="10">SWI/SNF complex subunit SWI3</fullName>
    </submittedName>
</protein>
<accession>A0A2T0FMC8</accession>
<dbReference type="CDD" id="cd00167">
    <property type="entry name" value="SANT"/>
    <property type="match status" value="1"/>
</dbReference>
<keyword evidence="2" id="KW-0156">Chromatin regulator</keyword>
<dbReference type="SMART" id="SM00717">
    <property type="entry name" value="SANT"/>
    <property type="match status" value="1"/>
</dbReference>
<dbReference type="InterPro" id="IPR036388">
    <property type="entry name" value="WH-like_DNA-bd_sf"/>
</dbReference>
<dbReference type="InterPro" id="IPR001005">
    <property type="entry name" value="SANT/Myb"/>
</dbReference>
<name>A0A2T0FMC8_9ASCO</name>
<keyword evidence="11" id="KW-1185">Reference proteome</keyword>
<organism evidence="10 11">
    <name type="scientific">Wickerhamiella sorbophila</name>
    <dbReference type="NCBI Taxonomy" id="45607"/>
    <lineage>
        <taxon>Eukaryota</taxon>
        <taxon>Fungi</taxon>
        <taxon>Dikarya</taxon>
        <taxon>Ascomycota</taxon>
        <taxon>Saccharomycotina</taxon>
        <taxon>Dipodascomycetes</taxon>
        <taxon>Dipodascales</taxon>
        <taxon>Trichomonascaceae</taxon>
        <taxon>Wickerhamiella</taxon>
    </lineage>
</organism>
<evidence type="ECO:0000259" key="9">
    <source>
        <dbReference type="PROSITE" id="PS51293"/>
    </source>
</evidence>
<feature type="region of interest" description="Disordered" evidence="7">
    <location>
        <begin position="1"/>
        <end position="22"/>
    </location>
</feature>
<dbReference type="GO" id="GO:0006325">
    <property type="term" value="P:chromatin organization"/>
    <property type="evidence" value="ECO:0007669"/>
    <property type="project" value="UniProtKB-KW"/>
</dbReference>
<evidence type="ECO:0000313" key="10">
    <source>
        <dbReference type="EMBL" id="PRT56142.1"/>
    </source>
</evidence>
<dbReference type="PROSITE" id="PS50934">
    <property type="entry name" value="SWIRM"/>
    <property type="match status" value="1"/>
</dbReference>
<dbReference type="GeneID" id="36517510"/>
<dbReference type="GO" id="GO:0006355">
    <property type="term" value="P:regulation of DNA-templated transcription"/>
    <property type="evidence" value="ECO:0007669"/>
    <property type="project" value="UniProtKB-ARBA"/>
</dbReference>
<dbReference type="Gene3D" id="1.10.10.10">
    <property type="entry name" value="Winged helix-like DNA-binding domain superfamily/Winged helix DNA-binding domain"/>
    <property type="match status" value="1"/>
</dbReference>
<dbReference type="InterPro" id="IPR032451">
    <property type="entry name" value="SMARCC_C"/>
</dbReference>
<dbReference type="PANTHER" id="PTHR15381:SF1">
    <property type="entry name" value="CHONDROITIN SULFATE PROTEOGLYCAN 5"/>
    <property type="match status" value="1"/>
</dbReference>
<dbReference type="SUPFAM" id="SSF46689">
    <property type="entry name" value="Homeodomain-like"/>
    <property type="match status" value="2"/>
</dbReference>
<dbReference type="PROSITE" id="PS51293">
    <property type="entry name" value="SANT"/>
    <property type="match status" value="1"/>
</dbReference>
<evidence type="ECO:0000256" key="6">
    <source>
        <dbReference type="ARBA" id="ARBA00049655"/>
    </source>
</evidence>
<dbReference type="FunFam" id="1.10.10.10:FF:000020">
    <property type="entry name" value="SWI/SNF complex subunit SMARCC2 isoform c"/>
    <property type="match status" value="1"/>
</dbReference>
<evidence type="ECO:0000256" key="4">
    <source>
        <dbReference type="ARBA" id="ARBA00023163"/>
    </source>
</evidence>
<sequence length="569" mass="63060">MSDDMAGDAFDGSVQNNDLAGQFDDNVMDMDIEGALADAHIPELRSPTVSVDDGPPHDSQPPEVKEEPIPPLTGETVPASSEGKGSAMLADAPTASEQPEPIEVEQGPGETSENQGAVEQKEEEPETNIVDYADQTHTVVIPSYAAWFSMTKISEIERESLPEYFNSRNKSKTPQVFVKYRNFMINAYRLNPLEYLSVTACRRNLVGDACAIMRLHQFLEKWGLINYQVAIEARPTTVSPPFTGHWQVKHDTPRGMFPFQIYKGTEDPNLMPKANGEENMFDQNISGGVRSGVSSSEAAALPKVGDGMIKKELEDDWTKEDILRLLEAVQKHPNDWDAIAAEVGRDKSAVALKFVQQNTEDRFCEELGPLKYNTTHIPFSQAENPVTSVLAFLSGLADPELVKSATDAIKKVQAERNPDIKQEADPVATSLALTAGRANVFANYTERQMFAQYTKIVEGQLELLKLKLSKLEMMEAALDTERREIDRERELLFLDRLTHRRSLERVDTLLQKAMDAAEAGNSEESARLIAEARGSSASRPVFAYSPAPDSDEVEPYSISNKATFKTWSA</sequence>
<comment type="similarity">
    <text evidence="6">Belongs to the SMARCC family.</text>
</comment>
<evidence type="ECO:0000256" key="1">
    <source>
        <dbReference type="ARBA" id="ARBA00004123"/>
    </source>
</evidence>
<dbReference type="EMBL" id="NDIQ01000022">
    <property type="protein sequence ID" value="PRT56142.1"/>
    <property type="molecule type" value="Genomic_DNA"/>
</dbReference>
<dbReference type="GO" id="GO:0016514">
    <property type="term" value="C:SWI/SNF complex"/>
    <property type="evidence" value="ECO:0007669"/>
    <property type="project" value="UniProtKB-ARBA"/>
</dbReference>
<keyword evidence="4" id="KW-0804">Transcription</keyword>
<dbReference type="OrthoDB" id="118550at2759"/>
<evidence type="ECO:0000256" key="5">
    <source>
        <dbReference type="ARBA" id="ARBA00023242"/>
    </source>
</evidence>
<gene>
    <name evidence="10" type="ORF">B9G98_03762</name>
</gene>
<dbReference type="RefSeq" id="XP_024666087.1">
    <property type="nucleotide sequence ID" value="XM_024810319.1"/>
</dbReference>
<comment type="subcellular location">
    <subcellularLocation>
        <location evidence="1">Nucleus</location>
    </subcellularLocation>
</comment>
<feature type="domain" description="SANT" evidence="9">
    <location>
        <begin position="312"/>
        <end position="362"/>
    </location>
</feature>
<dbReference type="InterPro" id="IPR007526">
    <property type="entry name" value="SWIRM"/>
</dbReference>
<evidence type="ECO:0000256" key="3">
    <source>
        <dbReference type="ARBA" id="ARBA00023015"/>
    </source>
</evidence>
<dbReference type="Proteomes" id="UP000238350">
    <property type="component" value="Unassembled WGS sequence"/>
</dbReference>
<dbReference type="Pfam" id="PF00249">
    <property type="entry name" value="Myb_DNA-binding"/>
    <property type="match status" value="1"/>
</dbReference>
<evidence type="ECO:0000259" key="8">
    <source>
        <dbReference type="PROSITE" id="PS50934"/>
    </source>
</evidence>
<evidence type="ECO:0000313" key="11">
    <source>
        <dbReference type="Proteomes" id="UP000238350"/>
    </source>
</evidence>
<dbReference type="InterPro" id="IPR009057">
    <property type="entry name" value="Homeodomain-like_sf"/>
</dbReference>
<evidence type="ECO:0000256" key="2">
    <source>
        <dbReference type="ARBA" id="ARBA00022853"/>
    </source>
</evidence>
<evidence type="ECO:0000256" key="7">
    <source>
        <dbReference type="SAM" id="MobiDB-lite"/>
    </source>
</evidence>
<dbReference type="Gene3D" id="1.10.10.60">
    <property type="entry name" value="Homeodomain-like"/>
    <property type="match status" value="1"/>
</dbReference>
<dbReference type="InterPro" id="IPR017884">
    <property type="entry name" value="SANT_dom"/>
</dbReference>